<organism evidence="2 3">
    <name type="scientific">Saguinus oedipus</name>
    <name type="common">Cotton-top tamarin</name>
    <name type="synonym">Oedipomidas oedipus</name>
    <dbReference type="NCBI Taxonomy" id="9490"/>
    <lineage>
        <taxon>Eukaryota</taxon>
        <taxon>Metazoa</taxon>
        <taxon>Chordata</taxon>
        <taxon>Craniata</taxon>
        <taxon>Vertebrata</taxon>
        <taxon>Euteleostomi</taxon>
        <taxon>Mammalia</taxon>
        <taxon>Eutheria</taxon>
        <taxon>Euarchontoglires</taxon>
        <taxon>Primates</taxon>
        <taxon>Haplorrhini</taxon>
        <taxon>Platyrrhini</taxon>
        <taxon>Cebidae</taxon>
        <taxon>Callitrichinae</taxon>
        <taxon>Saguinus</taxon>
    </lineage>
</organism>
<sequence length="68" mass="7609">MAKATGNTGTEKLALVAEKLMTTGKNGQRCWEMSSKAQKGTEDTTKALPELEEKYVQEKRDFPKSKKM</sequence>
<proteinExistence type="predicted"/>
<evidence type="ECO:0000313" key="2">
    <source>
        <dbReference type="EMBL" id="KAK2082901.1"/>
    </source>
</evidence>
<feature type="compositionally biased region" description="Basic and acidic residues" evidence="1">
    <location>
        <begin position="39"/>
        <end position="68"/>
    </location>
</feature>
<keyword evidence="3" id="KW-1185">Reference proteome</keyword>
<dbReference type="Proteomes" id="UP001266305">
    <property type="component" value="Unassembled WGS sequence"/>
</dbReference>
<accession>A0ABQ9TDU1</accession>
<evidence type="ECO:0000313" key="3">
    <source>
        <dbReference type="Proteomes" id="UP001266305"/>
    </source>
</evidence>
<evidence type="ECO:0000256" key="1">
    <source>
        <dbReference type="SAM" id="MobiDB-lite"/>
    </source>
</evidence>
<dbReference type="EMBL" id="JASSZA010000023">
    <property type="protein sequence ID" value="KAK2082901.1"/>
    <property type="molecule type" value="Genomic_DNA"/>
</dbReference>
<name>A0ABQ9TDU1_SAGOE</name>
<gene>
    <name evidence="2" type="ORF">P7K49_038137</name>
</gene>
<reference evidence="2 3" key="1">
    <citation type="submission" date="2023-05" db="EMBL/GenBank/DDBJ databases">
        <title>B98-5 Cell Line De Novo Hybrid Assembly: An Optical Mapping Approach.</title>
        <authorList>
            <person name="Kananen K."/>
            <person name="Auerbach J.A."/>
            <person name="Kautto E."/>
            <person name="Blachly J.S."/>
        </authorList>
    </citation>
    <scope>NUCLEOTIDE SEQUENCE [LARGE SCALE GENOMIC DNA]</scope>
    <source>
        <strain evidence="2">B95-8</strain>
        <tissue evidence="2">Cell line</tissue>
    </source>
</reference>
<protein>
    <submittedName>
        <fullName evidence="2">Uncharacterized protein</fullName>
    </submittedName>
</protein>
<comment type="caution">
    <text evidence="2">The sequence shown here is derived from an EMBL/GenBank/DDBJ whole genome shotgun (WGS) entry which is preliminary data.</text>
</comment>
<feature type="region of interest" description="Disordered" evidence="1">
    <location>
        <begin position="24"/>
        <end position="68"/>
    </location>
</feature>